<comment type="caution">
    <text evidence="1">The sequence shown here is derived from an EMBL/GenBank/DDBJ whole genome shotgun (WGS) entry which is preliminary data.</text>
</comment>
<organism evidence="1 2">
    <name type="scientific">Fusarium phyllophilum</name>
    <dbReference type="NCBI Taxonomy" id="47803"/>
    <lineage>
        <taxon>Eukaryota</taxon>
        <taxon>Fungi</taxon>
        <taxon>Dikarya</taxon>
        <taxon>Ascomycota</taxon>
        <taxon>Pezizomycotina</taxon>
        <taxon>Sordariomycetes</taxon>
        <taxon>Hypocreomycetidae</taxon>
        <taxon>Hypocreales</taxon>
        <taxon>Nectriaceae</taxon>
        <taxon>Fusarium</taxon>
        <taxon>Fusarium fujikuroi species complex</taxon>
    </lineage>
</organism>
<evidence type="ECO:0000313" key="1">
    <source>
        <dbReference type="EMBL" id="KAF5571310.1"/>
    </source>
</evidence>
<dbReference type="OrthoDB" id="5089231at2759"/>
<reference evidence="1 2" key="1">
    <citation type="submission" date="2020-05" db="EMBL/GenBank/DDBJ databases">
        <title>Identification and distribution of gene clusters putatively required for synthesis of sphingolipid metabolism inhibitors in phylogenetically diverse species of the filamentous fungus Fusarium.</title>
        <authorList>
            <person name="Kim H.-S."/>
            <person name="Busman M."/>
            <person name="Brown D.W."/>
            <person name="Divon H."/>
            <person name="Uhlig S."/>
            <person name="Proctor R.H."/>
        </authorList>
    </citation>
    <scope>NUCLEOTIDE SEQUENCE [LARGE SCALE GENOMIC DNA]</scope>
    <source>
        <strain evidence="1 2">NRRL 13617</strain>
    </source>
</reference>
<accession>A0A8H5KFZ6</accession>
<sequence>MSSQHQDITLNPIGWGYVTGQNGRVRRSLIRYKKSSLPQGEDFQAEVASVQDLLALDLTDAEKETDGITP</sequence>
<dbReference type="EMBL" id="JAAOAQ010000016">
    <property type="protein sequence ID" value="KAF5571310.1"/>
    <property type="molecule type" value="Genomic_DNA"/>
</dbReference>
<evidence type="ECO:0000313" key="2">
    <source>
        <dbReference type="Proteomes" id="UP000582016"/>
    </source>
</evidence>
<keyword evidence="2" id="KW-1185">Reference proteome</keyword>
<protein>
    <submittedName>
        <fullName evidence="1">Uncharacterized protein</fullName>
    </submittedName>
</protein>
<dbReference type="AlphaFoldDB" id="A0A8H5KFZ6"/>
<name>A0A8H5KFZ6_9HYPO</name>
<gene>
    <name evidence="1" type="ORF">FPHYL_622</name>
</gene>
<dbReference type="Proteomes" id="UP000582016">
    <property type="component" value="Unassembled WGS sequence"/>
</dbReference>
<proteinExistence type="predicted"/>